<dbReference type="Gene3D" id="3.30.200.20">
    <property type="entry name" value="Phosphorylase Kinase, domain 1"/>
    <property type="match status" value="1"/>
</dbReference>
<feature type="domain" description="Aminoglycoside phosphotransferase" evidence="1">
    <location>
        <begin position="58"/>
        <end position="284"/>
    </location>
</feature>
<evidence type="ECO:0000313" key="3">
    <source>
        <dbReference type="Proteomes" id="UP000198327"/>
    </source>
</evidence>
<keyword evidence="2" id="KW-0808">Transferase</keyword>
<sequence>MPVPIQRTEELTVRALESFLRDRGAQDVVIENLTIPANGFSSEIILLDGTWTIDGTVHDRPSVLRVSPQGHRLFPTDSFDSEVSTQRILAGASVPLPRLLFSESDTRYFGAPFTIMEHLDGSVPRDLPSYHRQGWLRDLPEAGQRQVWFDAIASLADLHVAAVPPPVASGGGINVGSVPAQISYLREHGHFFGIDFAVHRIYDGALAWLEENVPDLPAPDTLVWGDARLGNIVFRDERVVGLLDWEMAGYGYAESDVAWFLHMDRHLSEGIGAERLAGLATAEESVEKYEARTGKPLRHLPYFQVLAAVAFGVVTKRVVHLLGLSGIVPPGGEFPLHRNATRLLETVLDEAGAL</sequence>
<keyword evidence="2" id="KW-0418">Kinase</keyword>
<reference evidence="3" key="1">
    <citation type="submission" date="2017-06" db="EMBL/GenBank/DDBJ databases">
        <authorList>
            <person name="Varghese N."/>
            <person name="Submissions S."/>
        </authorList>
    </citation>
    <scope>NUCLEOTIDE SEQUENCE [LARGE SCALE GENOMIC DNA]</scope>
    <source>
        <strain evidence="3">JCM 23211</strain>
    </source>
</reference>
<gene>
    <name evidence="2" type="ORF">SAMN05421642_11713</name>
</gene>
<proteinExistence type="predicted"/>
<dbReference type="Proteomes" id="UP000198327">
    <property type="component" value="Unassembled WGS sequence"/>
</dbReference>
<dbReference type="PANTHER" id="PTHR21310">
    <property type="entry name" value="AMINOGLYCOSIDE PHOSPHOTRANSFERASE-RELATED-RELATED"/>
    <property type="match status" value="1"/>
</dbReference>
<keyword evidence="3" id="KW-1185">Reference proteome</keyword>
<dbReference type="OrthoDB" id="3339041at2"/>
<dbReference type="AlphaFoldDB" id="A0A239MAP6"/>
<dbReference type="Pfam" id="PF01636">
    <property type="entry name" value="APH"/>
    <property type="match status" value="1"/>
</dbReference>
<dbReference type="Gene3D" id="3.90.1200.10">
    <property type="match status" value="1"/>
</dbReference>
<dbReference type="EMBL" id="FZOW01000017">
    <property type="protein sequence ID" value="SNT39711.1"/>
    <property type="molecule type" value="Genomic_DNA"/>
</dbReference>
<evidence type="ECO:0000259" key="1">
    <source>
        <dbReference type="Pfam" id="PF01636"/>
    </source>
</evidence>
<organism evidence="2 3">
    <name type="scientific">Rhodococcoides kyotonense</name>
    <dbReference type="NCBI Taxonomy" id="398843"/>
    <lineage>
        <taxon>Bacteria</taxon>
        <taxon>Bacillati</taxon>
        <taxon>Actinomycetota</taxon>
        <taxon>Actinomycetes</taxon>
        <taxon>Mycobacteriales</taxon>
        <taxon>Nocardiaceae</taxon>
        <taxon>Rhodococcoides</taxon>
    </lineage>
</organism>
<dbReference type="InterPro" id="IPR051678">
    <property type="entry name" value="AGP_Transferase"/>
</dbReference>
<accession>A0A239MAP6</accession>
<dbReference type="InterPro" id="IPR011009">
    <property type="entry name" value="Kinase-like_dom_sf"/>
</dbReference>
<evidence type="ECO:0000313" key="2">
    <source>
        <dbReference type="EMBL" id="SNT39711.1"/>
    </source>
</evidence>
<dbReference type="GO" id="GO:0016301">
    <property type="term" value="F:kinase activity"/>
    <property type="evidence" value="ECO:0007669"/>
    <property type="project" value="UniProtKB-KW"/>
</dbReference>
<dbReference type="InterPro" id="IPR002575">
    <property type="entry name" value="Aminoglycoside_PTrfase"/>
</dbReference>
<dbReference type="SUPFAM" id="SSF56112">
    <property type="entry name" value="Protein kinase-like (PK-like)"/>
    <property type="match status" value="1"/>
</dbReference>
<protein>
    <submittedName>
        <fullName evidence="2">Predicted kinase, aminoglycoside phosphotransferase (APT) family</fullName>
    </submittedName>
</protein>
<dbReference type="InterPro" id="IPR041726">
    <property type="entry name" value="ACAD10_11_N"/>
</dbReference>
<name>A0A239MAP6_9NOCA</name>
<dbReference type="CDD" id="cd05154">
    <property type="entry name" value="ACAD10_11_N-like"/>
    <property type="match status" value="1"/>
</dbReference>
<dbReference type="RefSeq" id="WP_089250772.1">
    <property type="nucleotide sequence ID" value="NZ_FZOW01000017.1"/>
</dbReference>